<feature type="domain" description="Putative regulatory protein FmdB zinc ribbon" evidence="1">
    <location>
        <begin position="1"/>
        <end position="42"/>
    </location>
</feature>
<name>A0A060BGV8_9CAUD</name>
<dbReference type="GeneID" id="26673051"/>
<protein>
    <submittedName>
        <fullName evidence="2">FmdB family transcriptional regulator</fullName>
    </submittedName>
</protein>
<dbReference type="Proteomes" id="UP000204596">
    <property type="component" value="Segment"/>
</dbReference>
<evidence type="ECO:0000313" key="2">
    <source>
        <dbReference type="EMBL" id="AIA83145.1"/>
    </source>
</evidence>
<organism evidence="2 3">
    <name type="scientific">Podophage Lau218</name>
    <dbReference type="NCBI Taxonomy" id="2784187"/>
    <lineage>
        <taxon>Viruses</taxon>
        <taxon>Duplodnaviria</taxon>
        <taxon>Heunggongvirae</taxon>
        <taxon>Uroviricota</taxon>
        <taxon>Caudoviricetes</taxon>
        <taxon>Autographivirales</taxon>
        <taxon>Lauvirus</taxon>
        <taxon>Lauvirus lau218</taxon>
    </lineage>
</organism>
<dbReference type="KEGG" id="vg:26673051"/>
<accession>A0A060BGV8</accession>
<dbReference type="InterPro" id="IPR013429">
    <property type="entry name" value="Regulatory_FmdB_Zinc_ribbon"/>
</dbReference>
<keyword evidence="3" id="KW-1185">Reference proteome</keyword>
<evidence type="ECO:0000313" key="3">
    <source>
        <dbReference type="Proteomes" id="UP000204596"/>
    </source>
</evidence>
<evidence type="ECO:0000259" key="1">
    <source>
        <dbReference type="SMART" id="SM00834"/>
    </source>
</evidence>
<sequence>MLYDYMCNKCEHTYTKSNPIVHRTVSGKCPECKSEDTKKIMSTPSFKTCGGGHKLGSIK</sequence>
<reference evidence="2 3" key="1">
    <citation type="submission" date="2014-01" db="EMBL/GenBank/DDBJ databases">
        <title>Sulfur oxidation genes in diverse deep-sea viruses.</title>
        <authorList>
            <person name="Anantharaman K."/>
            <person name="Duhaime M.B."/>
            <person name="Breier J.A."/>
            <person name="Toner B.M."/>
            <person name="Dick G.J."/>
        </authorList>
    </citation>
    <scope>NUCLEOTIDE SEQUENCE [LARGE SCALE GENOMIC DNA]</scope>
    <source>
        <strain evidence="2 3">Abe</strain>
    </source>
</reference>
<dbReference type="RefSeq" id="YP_009042161.1">
    <property type="nucleotide sequence ID" value="NC_024329.1"/>
</dbReference>
<dbReference type="EMBL" id="KJ183191">
    <property type="protein sequence ID" value="AIA83145.1"/>
    <property type="molecule type" value="Genomic_DNA"/>
</dbReference>
<dbReference type="NCBIfam" id="TIGR02605">
    <property type="entry name" value="CxxC_CxxC_SSSS"/>
    <property type="match status" value="1"/>
</dbReference>
<dbReference type="SMART" id="SM00834">
    <property type="entry name" value="CxxC_CXXC_SSSS"/>
    <property type="match status" value="1"/>
</dbReference>
<proteinExistence type="predicted"/>